<reference evidence="3" key="1">
    <citation type="submission" date="2021-10" db="EMBL/GenBank/DDBJ databases">
        <title>Streptomonospora sp. nov., isolated from mangrove soil.</title>
        <authorList>
            <person name="Chen X."/>
            <person name="Ge X."/>
            <person name="Liu W."/>
        </authorList>
    </citation>
    <scope>NUCLEOTIDE SEQUENCE</scope>
    <source>
        <strain evidence="3">S1-112</strain>
    </source>
</reference>
<comment type="similarity">
    <text evidence="1">Belongs to the WXG100 family.</text>
</comment>
<dbReference type="RefSeq" id="WP_270074901.1">
    <property type="nucleotide sequence ID" value="NZ_JAJAQC010000068.1"/>
</dbReference>
<evidence type="ECO:0000256" key="2">
    <source>
        <dbReference type="SAM" id="Coils"/>
    </source>
</evidence>
<protein>
    <recommendedName>
        <fullName evidence="1">ESAT-6-like protein</fullName>
    </recommendedName>
</protein>
<dbReference type="Gene3D" id="1.10.287.1060">
    <property type="entry name" value="ESAT-6-like"/>
    <property type="match status" value="1"/>
</dbReference>
<comment type="caution">
    <text evidence="3">The sequence shown here is derived from an EMBL/GenBank/DDBJ whole genome shotgun (WGS) entry which is preliminary data.</text>
</comment>
<evidence type="ECO:0000256" key="1">
    <source>
        <dbReference type="RuleBase" id="RU362001"/>
    </source>
</evidence>
<accession>A0A9X3SS23</accession>
<dbReference type="Pfam" id="PF06013">
    <property type="entry name" value="WXG100"/>
    <property type="match status" value="1"/>
</dbReference>
<sequence>MSGFEITYARVADITADMEQATNDVQNALNTLADEMATVRADLEGSTASSYDQAMINWQNNVDDMRFLLGKAKEALQHVANNYNETDLREGALWEALK</sequence>
<keyword evidence="2" id="KW-0175">Coiled coil</keyword>
<dbReference type="SUPFAM" id="SSF140453">
    <property type="entry name" value="EsxAB dimer-like"/>
    <property type="match status" value="1"/>
</dbReference>
<dbReference type="InterPro" id="IPR036689">
    <property type="entry name" value="ESAT-6-like_sf"/>
</dbReference>
<dbReference type="AlphaFoldDB" id="A0A9X3SS23"/>
<dbReference type="Proteomes" id="UP001140076">
    <property type="component" value="Unassembled WGS sequence"/>
</dbReference>
<name>A0A9X3SS23_9ACTN</name>
<dbReference type="EMBL" id="JAJAQC010000068">
    <property type="protein sequence ID" value="MDA0567656.1"/>
    <property type="molecule type" value="Genomic_DNA"/>
</dbReference>
<evidence type="ECO:0000313" key="4">
    <source>
        <dbReference type="Proteomes" id="UP001140076"/>
    </source>
</evidence>
<feature type="coiled-coil region" evidence="2">
    <location>
        <begin position="11"/>
        <end position="38"/>
    </location>
</feature>
<organism evidence="3 4">
    <name type="scientific">Streptomonospora mangrovi</name>
    <dbReference type="NCBI Taxonomy" id="2883123"/>
    <lineage>
        <taxon>Bacteria</taxon>
        <taxon>Bacillati</taxon>
        <taxon>Actinomycetota</taxon>
        <taxon>Actinomycetes</taxon>
        <taxon>Streptosporangiales</taxon>
        <taxon>Nocardiopsidaceae</taxon>
        <taxon>Streptomonospora</taxon>
    </lineage>
</organism>
<dbReference type="NCBIfam" id="TIGR03930">
    <property type="entry name" value="WXG100_ESAT6"/>
    <property type="match status" value="1"/>
</dbReference>
<proteinExistence type="inferred from homology"/>
<evidence type="ECO:0000313" key="3">
    <source>
        <dbReference type="EMBL" id="MDA0567656.1"/>
    </source>
</evidence>
<dbReference type="InterPro" id="IPR010310">
    <property type="entry name" value="T7SS_ESAT-6-like"/>
</dbReference>
<gene>
    <name evidence="3" type="ORF">LG943_25520</name>
</gene>
<keyword evidence="4" id="KW-1185">Reference proteome</keyword>